<keyword evidence="1" id="KW-0812">Transmembrane</keyword>
<evidence type="ECO:0000313" key="2">
    <source>
        <dbReference type="EMBL" id="SDM62142.1"/>
    </source>
</evidence>
<evidence type="ECO:0000256" key="1">
    <source>
        <dbReference type="SAM" id="Phobius"/>
    </source>
</evidence>
<dbReference type="AlphaFoldDB" id="A0A1G9UQC0"/>
<reference evidence="3" key="1">
    <citation type="submission" date="2016-10" db="EMBL/GenBank/DDBJ databases">
        <authorList>
            <person name="Varghese N."/>
            <person name="Submissions S."/>
        </authorList>
    </citation>
    <scope>NUCLEOTIDE SEQUENCE [LARGE SCALE GENOMIC DNA]</scope>
    <source>
        <strain evidence="3">CGMCC 1.10119</strain>
    </source>
</reference>
<dbReference type="Proteomes" id="UP000199451">
    <property type="component" value="Unassembled WGS sequence"/>
</dbReference>
<feature type="transmembrane region" description="Helical" evidence="1">
    <location>
        <begin position="6"/>
        <end position="23"/>
    </location>
</feature>
<keyword evidence="1" id="KW-1133">Transmembrane helix</keyword>
<dbReference type="RefSeq" id="WP_170830615.1">
    <property type="nucleotide sequence ID" value="NZ_FNHL01000002.1"/>
</dbReference>
<name>A0A1G9UQC0_9EURY</name>
<keyword evidence="3" id="KW-1185">Reference proteome</keyword>
<dbReference type="EMBL" id="FNHL01000002">
    <property type="protein sequence ID" value="SDM62142.1"/>
    <property type="molecule type" value="Genomic_DNA"/>
</dbReference>
<accession>A0A1G9UQC0</accession>
<evidence type="ECO:0000313" key="3">
    <source>
        <dbReference type="Proteomes" id="UP000199451"/>
    </source>
</evidence>
<feature type="transmembrane region" description="Helical" evidence="1">
    <location>
        <begin position="35"/>
        <end position="52"/>
    </location>
</feature>
<gene>
    <name evidence="2" type="ORF">SAMN04487949_2291</name>
</gene>
<dbReference type="STRING" id="660521.SAMN04487949_2291"/>
<organism evidence="2 3">
    <name type="scientific">Halogranum gelatinilyticum</name>
    <dbReference type="NCBI Taxonomy" id="660521"/>
    <lineage>
        <taxon>Archaea</taxon>
        <taxon>Methanobacteriati</taxon>
        <taxon>Methanobacteriota</taxon>
        <taxon>Stenosarchaea group</taxon>
        <taxon>Halobacteria</taxon>
        <taxon>Halobacteriales</taxon>
        <taxon>Haloferacaceae</taxon>
    </lineage>
</organism>
<keyword evidence="1" id="KW-0472">Membrane</keyword>
<sequence>MNLLDRYPVFLATVLAGVLYGLGQLAARELGLDPVVGFVLAGLAILVAWQVSQ</sequence>
<proteinExistence type="predicted"/>
<protein>
    <submittedName>
        <fullName evidence="2">Uncharacterized protein</fullName>
    </submittedName>
</protein>